<evidence type="ECO:0000313" key="2">
    <source>
        <dbReference type="Proteomes" id="UP001565219"/>
    </source>
</evidence>
<gene>
    <name evidence="1" type="ORF">AALG99_01060</name>
</gene>
<reference evidence="1 2" key="1">
    <citation type="submission" date="2024-03" db="EMBL/GenBank/DDBJ databases">
        <title>Mouse gut bacterial collection (mGBC) of GemPharmatech.</title>
        <authorList>
            <person name="He Y."/>
            <person name="Dong L."/>
            <person name="Wu D."/>
            <person name="Gao X."/>
            <person name="Lin Z."/>
        </authorList>
    </citation>
    <scope>NUCLEOTIDE SEQUENCE [LARGE SCALE GENOMIC DNA]</scope>
    <source>
        <strain evidence="1 2">32-10</strain>
    </source>
</reference>
<protein>
    <submittedName>
        <fullName evidence="1">Uncharacterized protein</fullName>
    </submittedName>
</protein>
<dbReference type="SUPFAM" id="SSF56003">
    <property type="entry name" value="Molybdenum cofactor-binding domain"/>
    <property type="match status" value="1"/>
</dbReference>
<accession>A0ABV4DC39</accession>
<proteinExistence type="predicted"/>
<evidence type="ECO:0000313" key="1">
    <source>
        <dbReference type="EMBL" id="MEY8632123.1"/>
    </source>
</evidence>
<dbReference type="RefSeq" id="WP_334298285.1">
    <property type="nucleotide sequence ID" value="NZ_JBCLTR010000001.1"/>
</dbReference>
<comment type="caution">
    <text evidence="1">The sequence shown here is derived from an EMBL/GenBank/DDBJ whole genome shotgun (WGS) entry which is preliminary data.</text>
</comment>
<dbReference type="EMBL" id="JBCLTR010000001">
    <property type="protein sequence ID" value="MEY8632123.1"/>
    <property type="molecule type" value="Genomic_DNA"/>
</dbReference>
<organism evidence="1 2">
    <name type="scientific">Anaerostipes hominis</name>
    <name type="common">ex Lee et al. 2021</name>
    <dbReference type="NCBI Taxonomy" id="2025494"/>
    <lineage>
        <taxon>Bacteria</taxon>
        <taxon>Bacillati</taxon>
        <taxon>Bacillota</taxon>
        <taxon>Clostridia</taxon>
        <taxon>Lachnospirales</taxon>
        <taxon>Lachnospiraceae</taxon>
        <taxon>Anaerostipes</taxon>
    </lineage>
</organism>
<name>A0ABV4DC39_9FIRM</name>
<sequence>MVQYCHIEPPISYAYMEKDRIVVICSTQILHIVRRVIGQASATNRSFFMNLSTHFCPPLSAAVRCNWSFP</sequence>
<keyword evidence="2" id="KW-1185">Reference proteome</keyword>
<dbReference type="InterPro" id="IPR037165">
    <property type="entry name" value="AldOxase/xan_DH_Mopterin-bd_sf"/>
</dbReference>
<dbReference type="Proteomes" id="UP001565219">
    <property type="component" value="Unassembled WGS sequence"/>
</dbReference>